<accession>A0A225DJQ2</accession>
<dbReference type="EMBL" id="NIDE01000009">
    <property type="protein sequence ID" value="OWK39934.1"/>
    <property type="molecule type" value="Genomic_DNA"/>
</dbReference>
<reference evidence="2" key="1">
    <citation type="submission" date="2017-06" db="EMBL/GenBank/DDBJ databases">
        <title>Genome analysis of Fimbriiglobus ruber SP5, the first member of the order Planctomycetales with confirmed chitinolytic capability.</title>
        <authorList>
            <person name="Ravin N.V."/>
            <person name="Rakitin A.L."/>
            <person name="Ivanova A.A."/>
            <person name="Beletsky A.V."/>
            <person name="Kulichevskaya I.S."/>
            <person name="Mardanov A.V."/>
            <person name="Dedysh S.N."/>
        </authorList>
    </citation>
    <scope>NUCLEOTIDE SEQUENCE [LARGE SCALE GENOMIC DNA]</scope>
    <source>
        <strain evidence="2">SP5</strain>
    </source>
</reference>
<gene>
    <name evidence="1" type="ORF">FRUB_05824</name>
</gene>
<comment type="caution">
    <text evidence="1">The sequence shown here is derived from an EMBL/GenBank/DDBJ whole genome shotgun (WGS) entry which is preliminary data.</text>
</comment>
<organism evidence="1 2">
    <name type="scientific">Fimbriiglobus ruber</name>
    <dbReference type="NCBI Taxonomy" id="1908690"/>
    <lineage>
        <taxon>Bacteria</taxon>
        <taxon>Pseudomonadati</taxon>
        <taxon>Planctomycetota</taxon>
        <taxon>Planctomycetia</taxon>
        <taxon>Gemmatales</taxon>
        <taxon>Gemmataceae</taxon>
        <taxon>Fimbriiglobus</taxon>
    </lineage>
</organism>
<dbReference type="Proteomes" id="UP000214646">
    <property type="component" value="Unassembled WGS sequence"/>
</dbReference>
<sequence>MLTRRPPWAAGPVRASEKTVVTTGGYFEHPSAKAEMKRGGFLRPVRRDYCGEDVGWLR</sequence>
<evidence type="ECO:0000313" key="2">
    <source>
        <dbReference type="Proteomes" id="UP000214646"/>
    </source>
</evidence>
<evidence type="ECO:0000313" key="1">
    <source>
        <dbReference type="EMBL" id="OWK39934.1"/>
    </source>
</evidence>
<proteinExistence type="predicted"/>
<protein>
    <submittedName>
        <fullName evidence="1">Uncharacterized protein</fullName>
    </submittedName>
</protein>
<dbReference type="AlphaFoldDB" id="A0A225DJQ2"/>
<keyword evidence="2" id="KW-1185">Reference proteome</keyword>
<name>A0A225DJQ2_9BACT</name>